<organism evidence="1 2">
    <name type="scientific">Marchantia polymorpha</name>
    <name type="common">Common liverwort</name>
    <name type="synonym">Marchantia aquatica</name>
    <dbReference type="NCBI Taxonomy" id="3197"/>
    <lineage>
        <taxon>Eukaryota</taxon>
        <taxon>Viridiplantae</taxon>
        <taxon>Streptophyta</taxon>
        <taxon>Embryophyta</taxon>
        <taxon>Marchantiophyta</taxon>
        <taxon>Marchantiopsida</taxon>
        <taxon>Marchantiidae</taxon>
        <taxon>Marchantiales</taxon>
        <taxon>Marchantiaceae</taxon>
        <taxon>Marchantia</taxon>
    </lineage>
</organism>
<dbReference type="Gramene" id="Mp2g22720.1">
    <property type="protein sequence ID" value="Mp2g22720.1.cds1"/>
    <property type="gene ID" value="Mp2g22720"/>
</dbReference>
<protein>
    <submittedName>
        <fullName evidence="1">Uncharacterized protein</fullName>
    </submittedName>
</protein>
<sequence length="90" mass="9770">MPRLCCGIVFNIVSWAGERKLGLGRQAGSTARFAALFDESIVSRGLPEHILPVPALLRPPFTRVSDGCLRGFPNSFYELPVASPRCGIVN</sequence>
<dbReference type="Proteomes" id="UP000244005">
    <property type="component" value="Unassembled WGS sequence"/>
</dbReference>
<dbReference type="AlphaFoldDB" id="A0A2R6WN94"/>
<keyword evidence="2" id="KW-1185">Reference proteome</keyword>
<evidence type="ECO:0000313" key="1">
    <source>
        <dbReference type="EMBL" id="PTQ35316.1"/>
    </source>
</evidence>
<dbReference type="EMBL" id="KZ772744">
    <property type="protein sequence ID" value="PTQ35316.1"/>
    <property type="molecule type" value="Genomic_DNA"/>
</dbReference>
<proteinExistence type="predicted"/>
<evidence type="ECO:0000313" key="2">
    <source>
        <dbReference type="Proteomes" id="UP000244005"/>
    </source>
</evidence>
<name>A0A2R6WN94_MARPO</name>
<accession>A0A2R6WN94</accession>
<gene>
    <name evidence="1" type="ORF">MARPO_0072s0059</name>
</gene>
<reference evidence="2" key="1">
    <citation type="journal article" date="2017" name="Cell">
        <title>Insights into land plant evolution garnered from the Marchantia polymorpha genome.</title>
        <authorList>
            <person name="Bowman J.L."/>
            <person name="Kohchi T."/>
            <person name="Yamato K.T."/>
            <person name="Jenkins J."/>
            <person name="Shu S."/>
            <person name="Ishizaki K."/>
            <person name="Yamaoka S."/>
            <person name="Nishihama R."/>
            <person name="Nakamura Y."/>
            <person name="Berger F."/>
            <person name="Adam C."/>
            <person name="Aki S.S."/>
            <person name="Althoff F."/>
            <person name="Araki T."/>
            <person name="Arteaga-Vazquez M.A."/>
            <person name="Balasubrmanian S."/>
            <person name="Barry K."/>
            <person name="Bauer D."/>
            <person name="Boehm C.R."/>
            <person name="Briginshaw L."/>
            <person name="Caballero-Perez J."/>
            <person name="Catarino B."/>
            <person name="Chen F."/>
            <person name="Chiyoda S."/>
            <person name="Chovatia M."/>
            <person name="Davies K.M."/>
            <person name="Delmans M."/>
            <person name="Demura T."/>
            <person name="Dierschke T."/>
            <person name="Dolan L."/>
            <person name="Dorantes-Acosta A.E."/>
            <person name="Eklund D.M."/>
            <person name="Florent S.N."/>
            <person name="Flores-Sandoval E."/>
            <person name="Fujiyama A."/>
            <person name="Fukuzawa H."/>
            <person name="Galik B."/>
            <person name="Grimanelli D."/>
            <person name="Grimwood J."/>
            <person name="Grossniklaus U."/>
            <person name="Hamada T."/>
            <person name="Haseloff J."/>
            <person name="Hetherington A.J."/>
            <person name="Higo A."/>
            <person name="Hirakawa Y."/>
            <person name="Hundley H.N."/>
            <person name="Ikeda Y."/>
            <person name="Inoue K."/>
            <person name="Inoue S.I."/>
            <person name="Ishida S."/>
            <person name="Jia Q."/>
            <person name="Kakita M."/>
            <person name="Kanazawa T."/>
            <person name="Kawai Y."/>
            <person name="Kawashima T."/>
            <person name="Kennedy M."/>
            <person name="Kinose K."/>
            <person name="Kinoshita T."/>
            <person name="Kohara Y."/>
            <person name="Koide E."/>
            <person name="Komatsu K."/>
            <person name="Kopischke S."/>
            <person name="Kubo M."/>
            <person name="Kyozuka J."/>
            <person name="Lagercrantz U."/>
            <person name="Lin S.S."/>
            <person name="Lindquist E."/>
            <person name="Lipzen A.M."/>
            <person name="Lu C.W."/>
            <person name="De Luna E."/>
            <person name="Martienssen R.A."/>
            <person name="Minamino N."/>
            <person name="Mizutani M."/>
            <person name="Mizutani M."/>
            <person name="Mochizuki N."/>
            <person name="Monte I."/>
            <person name="Mosher R."/>
            <person name="Nagasaki H."/>
            <person name="Nakagami H."/>
            <person name="Naramoto S."/>
            <person name="Nishitani K."/>
            <person name="Ohtani M."/>
            <person name="Okamoto T."/>
            <person name="Okumura M."/>
            <person name="Phillips J."/>
            <person name="Pollak B."/>
            <person name="Reinders A."/>
            <person name="Rovekamp M."/>
            <person name="Sano R."/>
            <person name="Sawa S."/>
            <person name="Schmid M.W."/>
            <person name="Shirakawa M."/>
            <person name="Solano R."/>
            <person name="Spunde A."/>
            <person name="Suetsugu N."/>
            <person name="Sugano S."/>
            <person name="Sugiyama A."/>
            <person name="Sun R."/>
            <person name="Suzuki Y."/>
            <person name="Takenaka M."/>
            <person name="Takezawa D."/>
            <person name="Tomogane H."/>
            <person name="Tsuzuki M."/>
            <person name="Ueda T."/>
            <person name="Umeda M."/>
            <person name="Ward J.M."/>
            <person name="Watanabe Y."/>
            <person name="Yazaki K."/>
            <person name="Yokoyama R."/>
            <person name="Yoshitake Y."/>
            <person name="Yotsui I."/>
            <person name="Zachgo S."/>
            <person name="Schmutz J."/>
        </authorList>
    </citation>
    <scope>NUCLEOTIDE SEQUENCE [LARGE SCALE GENOMIC DNA]</scope>
    <source>
        <strain evidence="2">Tak-1</strain>
    </source>
</reference>